<dbReference type="InterPro" id="IPR011990">
    <property type="entry name" value="TPR-like_helical_dom_sf"/>
</dbReference>
<evidence type="ECO:0000256" key="6">
    <source>
        <dbReference type="ARBA" id="ARBA00022741"/>
    </source>
</evidence>
<keyword evidence="2" id="KW-1003">Cell membrane</keyword>
<dbReference type="Gene3D" id="3.30.565.10">
    <property type="entry name" value="Histidine kinase-like ATPase, C-terminal domain"/>
    <property type="match status" value="1"/>
</dbReference>
<sequence length="721" mass="82854">MKVKRHVIGCLLCTLLVFSTFCQAMAREWIAPVDSTAKTTLAQKQQDSLTVVNAIQLSRDIHRSQHNEETEYQEAEKAVSLSLELGDTLLYAQSLDNLGLMYRYHQRYEEAIPLHTKAFNLLADEDSASLSKMIYANNAGVASRYAEDFDKAVFYYLEALKIAESENNLRNIAIACNGLGNTLLHLPGRGEDAIAYFERSLEAERKRNNTLGIAMNYLSIGDYFTEIGEYQMARNYLSKLLDINKARKDTFGLGITYEYYGQNYFHEGRDLQKAANYFSQSKALFEKLGDLHKQADIAKKQADVYRKRGNLNEAIQQYNASWKLAEQVKNKGLIKECSYWLSTIYEQQGQFKKALEYLTLSQQYKDSVALMDQQTRIAAIEKRYAIEKKESQIELLEKDKALQKSQLESQQAALKSHQVILVLLVILLVSIVVIAFMQFRNIKAKKKANELLRKQNDQIKEQRDEIKTVNQQLESTFEELIQEQKNTEEKRIKLLESTFENRIQSLAIQSLESQMNPHFLFNGMNAVRWLVMKNKNEEAKEYIDTFARLLRMSLTNNRKKSITLNEELQSTSLYLKIERLRFDSEFNYRINISPKVYPERVKVPPKILQPLVENAIKHGLLPSRKSPKILDINVTETEEGVLVEVLDNGTGYSISQENPSEPKPDGTHLGLKLIEERLVIFNQQHLGKVQFRIVPRTGPTGTIKGTRAEIYIIHETTLDLA</sequence>
<keyword evidence="8" id="KW-0067">ATP-binding</keyword>
<evidence type="ECO:0000256" key="5">
    <source>
        <dbReference type="ARBA" id="ARBA00022692"/>
    </source>
</evidence>
<feature type="signal peptide" evidence="15">
    <location>
        <begin position="1"/>
        <end position="26"/>
    </location>
</feature>
<keyword evidence="13" id="KW-0175">Coiled coil</keyword>
<dbReference type="SUPFAM" id="SSF48452">
    <property type="entry name" value="TPR-like"/>
    <property type="match status" value="2"/>
</dbReference>
<reference evidence="17 18" key="1">
    <citation type="submission" date="2018-06" db="EMBL/GenBank/DDBJ databases">
        <title>Echinicola strongylocentroti sp. nov., isolated from a sea urchin Strongylocentrotus intermedius.</title>
        <authorList>
            <person name="Bae S.S."/>
        </authorList>
    </citation>
    <scope>NUCLEOTIDE SEQUENCE [LARGE SCALE GENOMIC DNA]</scope>
    <source>
        <strain evidence="17 18">MEBiC08714</strain>
    </source>
</reference>
<dbReference type="InterPro" id="IPR010559">
    <property type="entry name" value="Sig_transdc_His_kin_internal"/>
</dbReference>
<feature type="coiled-coil region" evidence="13">
    <location>
        <begin position="442"/>
        <end position="490"/>
    </location>
</feature>
<protein>
    <submittedName>
        <fullName evidence="17">Sensor histidine kinase</fullName>
    </submittedName>
</protein>
<evidence type="ECO:0000256" key="3">
    <source>
        <dbReference type="ARBA" id="ARBA00022553"/>
    </source>
</evidence>
<dbReference type="SMART" id="SM00028">
    <property type="entry name" value="TPR"/>
    <property type="match status" value="6"/>
</dbReference>
<name>A0A2Z4IH02_9BACT</name>
<keyword evidence="11 14" id="KW-0472">Membrane</keyword>
<evidence type="ECO:0000259" key="16">
    <source>
        <dbReference type="Pfam" id="PF06580"/>
    </source>
</evidence>
<keyword evidence="3" id="KW-0597">Phosphoprotein</keyword>
<dbReference type="PANTHER" id="PTHR34220:SF11">
    <property type="entry name" value="SENSOR PROTEIN KINASE HPTS"/>
    <property type="match status" value="1"/>
</dbReference>
<feature type="repeat" description="TPR" evidence="12">
    <location>
        <begin position="214"/>
        <end position="247"/>
    </location>
</feature>
<dbReference type="OrthoDB" id="6190788at2"/>
<dbReference type="SUPFAM" id="SSF55874">
    <property type="entry name" value="ATPase domain of HSP90 chaperone/DNA topoisomerase II/histidine kinase"/>
    <property type="match status" value="1"/>
</dbReference>
<dbReference type="PROSITE" id="PS50005">
    <property type="entry name" value="TPR"/>
    <property type="match status" value="2"/>
</dbReference>
<keyword evidence="6" id="KW-0547">Nucleotide-binding</keyword>
<gene>
    <name evidence="17" type="ORF">DN752_09760</name>
</gene>
<evidence type="ECO:0000313" key="18">
    <source>
        <dbReference type="Proteomes" id="UP000248688"/>
    </source>
</evidence>
<dbReference type="InterPro" id="IPR036890">
    <property type="entry name" value="HATPase_C_sf"/>
</dbReference>
<feature type="transmembrane region" description="Helical" evidence="14">
    <location>
        <begin position="419"/>
        <end position="437"/>
    </location>
</feature>
<evidence type="ECO:0000256" key="1">
    <source>
        <dbReference type="ARBA" id="ARBA00004651"/>
    </source>
</evidence>
<feature type="coiled-coil region" evidence="13">
    <location>
        <begin position="386"/>
        <end position="413"/>
    </location>
</feature>
<evidence type="ECO:0000256" key="10">
    <source>
        <dbReference type="ARBA" id="ARBA00023012"/>
    </source>
</evidence>
<dbReference type="InterPro" id="IPR019734">
    <property type="entry name" value="TPR_rpt"/>
</dbReference>
<evidence type="ECO:0000256" key="13">
    <source>
        <dbReference type="SAM" id="Coils"/>
    </source>
</evidence>
<feature type="chain" id="PRO_5016444248" evidence="15">
    <location>
        <begin position="27"/>
        <end position="721"/>
    </location>
</feature>
<feature type="repeat" description="TPR" evidence="12">
    <location>
        <begin position="92"/>
        <end position="125"/>
    </location>
</feature>
<evidence type="ECO:0000256" key="9">
    <source>
        <dbReference type="ARBA" id="ARBA00022989"/>
    </source>
</evidence>
<accession>A0A2Z4IH02</accession>
<comment type="subcellular location">
    <subcellularLocation>
        <location evidence="1">Cell membrane</location>
        <topology evidence="1">Multi-pass membrane protein</topology>
    </subcellularLocation>
</comment>
<evidence type="ECO:0000256" key="12">
    <source>
        <dbReference type="PROSITE-ProRule" id="PRU00339"/>
    </source>
</evidence>
<keyword evidence="10" id="KW-0902">Two-component regulatory system</keyword>
<keyword evidence="15" id="KW-0732">Signal</keyword>
<dbReference type="Pfam" id="PF06580">
    <property type="entry name" value="His_kinase"/>
    <property type="match status" value="1"/>
</dbReference>
<dbReference type="GO" id="GO:0005524">
    <property type="term" value="F:ATP binding"/>
    <property type="evidence" value="ECO:0007669"/>
    <property type="project" value="UniProtKB-KW"/>
</dbReference>
<evidence type="ECO:0000256" key="2">
    <source>
        <dbReference type="ARBA" id="ARBA00022475"/>
    </source>
</evidence>
<keyword evidence="18" id="KW-1185">Reference proteome</keyword>
<evidence type="ECO:0000256" key="7">
    <source>
        <dbReference type="ARBA" id="ARBA00022777"/>
    </source>
</evidence>
<keyword evidence="9 14" id="KW-1133">Transmembrane helix</keyword>
<evidence type="ECO:0000256" key="14">
    <source>
        <dbReference type="SAM" id="Phobius"/>
    </source>
</evidence>
<evidence type="ECO:0000256" key="4">
    <source>
        <dbReference type="ARBA" id="ARBA00022679"/>
    </source>
</evidence>
<dbReference type="Gene3D" id="1.25.40.10">
    <property type="entry name" value="Tetratricopeptide repeat domain"/>
    <property type="match status" value="2"/>
</dbReference>
<evidence type="ECO:0000256" key="11">
    <source>
        <dbReference type="ARBA" id="ARBA00023136"/>
    </source>
</evidence>
<keyword evidence="12" id="KW-0802">TPR repeat</keyword>
<dbReference type="GO" id="GO:0005886">
    <property type="term" value="C:plasma membrane"/>
    <property type="evidence" value="ECO:0007669"/>
    <property type="project" value="UniProtKB-SubCell"/>
</dbReference>
<evidence type="ECO:0000256" key="15">
    <source>
        <dbReference type="SAM" id="SignalP"/>
    </source>
</evidence>
<keyword evidence="7 17" id="KW-0418">Kinase</keyword>
<dbReference type="RefSeq" id="WP_112783763.1">
    <property type="nucleotide sequence ID" value="NZ_CP030041.1"/>
</dbReference>
<organism evidence="17 18">
    <name type="scientific">Echinicola strongylocentroti</name>
    <dbReference type="NCBI Taxonomy" id="1795355"/>
    <lineage>
        <taxon>Bacteria</taxon>
        <taxon>Pseudomonadati</taxon>
        <taxon>Bacteroidota</taxon>
        <taxon>Cytophagia</taxon>
        <taxon>Cytophagales</taxon>
        <taxon>Cyclobacteriaceae</taxon>
        <taxon>Echinicola</taxon>
    </lineage>
</organism>
<dbReference type="Pfam" id="PF13424">
    <property type="entry name" value="TPR_12"/>
    <property type="match status" value="1"/>
</dbReference>
<proteinExistence type="predicted"/>
<feature type="domain" description="Signal transduction histidine kinase internal region" evidence="16">
    <location>
        <begin position="508"/>
        <end position="585"/>
    </location>
</feature>
<keyword evidence="4" id="KW-0808">Transferase</keyword>
<dbReference type="GO" id="GO:0000155">
    <property type="term" value="F:phosphorelay sensor kinase activity"/>
    <property type="evidence" value="ECO:0007669"/>
    <property type="project" value="InterPro"/>
</dbReference>
<dbReference type="KEGG" id="est:DN752_09760"/>
<dbReference type="InterPro" id="IPR050640">
    <property type="entry name" value="Bact_2-comp_sensor_kinase"/>
</dbReference>
<evidence type="ECO:0000256" key="8">
    <source>
        <dbReference type="ARBA" id="ARBA00022840"/>
    </source>
</evidence>
<evidence type="ECO:0000313" key="17">
    <source>
        <dbReference type="EMBL" id="AWW30382.1"/>
    </source>
</evidence>
<dbReference type="Pfam" id="PF13181">
    <property type="entry name" value="TPR_8"/>
    <property type="match status" value="1"/>
</dbReference>
<dbReference type="Proteomes" id="UP000248688">
    <property type="component" value="Chromosome"/>
</dbReference>
<keyword evidence="5 14" id="KW-0812">Transmembrane</keyword>
<dbReference type="PANTHER" id="PTHR34220">
    <property type="entry name" value="SENSOR HISTIDINE KINASE YPDA"/>
    <property type="match status" value="1"/>
</dbReference>
<dbReference type="EMBL" id="CP030041">
    <property type="protein sequence ID" value="AWW30382.1"/>
    <property type="molecule type" value="Genomic_DNA"/>
</dbReference>
<dbReference type="AlphaFoldDB" id="A0A2Z4IH02"/>